<feature type="domain" description="Four-carbon acid sugar kinase nucleotide binding" evidence="10">
    <location>
        <begin position="917"/>
        <end position="1075"/>
    </location>
</feature>
<dbReference type="InterPro" id="IPR042213">
    <property type="entry name" value="NBD_C_sf"/>
</dbReference>
<keyword evidence="3" id="KW-0547">Nucleotide-binding</keyword>
<evidence type="ECO:0000256" key="6">
    <source>
        <dbReference type="ARBA" id="ARBA00023277"/>
    </source>
</evidence>
<dbReference type="InterPro" id="IPR013328">
    <property type="entry name" value="6PGD_dom2"/>
</dbReference>
<dbReference type="FunFam" id="3.40.50.720:FF:001045">
    <property type="entry name" value="Ketose-bisphosphate aldolase class-II family protein"/>
    <property type="match status" value="1"/>
</dbReference>
<dbReference type="InterPro" id="IPR037051">
    <property type="entry name" value="4-carb_acid_sugar_kinase_N_sf"/>
</dbReference>
<dbReference type="FunFam" id="3.20.20.70:FF:000304">
    <property type="entry name" value="Ketose-bisphosphate aldolase class-II family protein"/>
    <property type="match status" value="1"/>
</dbReference>
<reference evidence="12" key="1">
    <citation type="journal article" date="2016" name="Proc. Natl. Acad. Sci. U.S.A.">
        <title>Chromosome-level assembly of Arabidopsis thaliana Ler reveals the extent of translocation and inversion polymorphisms.</title>
        <authorList>
            <person name="Zapata L."/>
            <person name="Ding J."/>
            <person name="Willing E.M."/>
            <person name="Hartwig B."/>
            <person name="Bezdan D."/>
            <person name="Jiao W.B."/>
            <person name="Patel V."/>
            <person name="Velikkakam James G."/>
            <person name="Koornneef M."/>
            <person name="Ossowski S."/>
            <person name="Schneeberger K."/>
        </authorList>
    </citation>
    <scope>NUCLEOTIDE SEQUENCE [LARGE SCALE GENOMIC DNA]</scope>
    <source>
        <strain evidence="12">cv. Landsberg erecta</strain>
    </source>
</reference>
<dbReference type="InterPro" id="IPR031475">
    <property type="entry name" value="NBD_C"/>
</dbReference>
<dbReference type="PROSITE" id="PS00895">
    <property type="entry name" value="3_HYDROXYISOBUT_DH"/>
    <property type="match status" value="1"/>
</dbReference>
<feature type="domain" description="3-hydroxyisobutyrate dehydrogenase-like NAD-binding" evidence="9">
    <location>
        <begin position="169"/>
        <end position="286"/>
    </location>
</feature>
<gene>
    <name evidence="11" type="ordered locus">AXX17_At1g19160</name>
</gene>
<dbReference type="GO" id="GO:0016832">
    <property type="term" value="F:aldehyde-lyase activity"/>
    <property type="evidence" value="ECO:0007669"/>
    <property type="project" value="InterPro"/>
</dbReference>
<dbReference type="SUPFAM" id="SSF142764">
    <property type="entry name" value="YgbK-like"/>
    <property type="match status" value="1"/>
</dbReference>
<dbReference type="SUPFAM" id="SSF51735">
    <property type="entry name" value="NAD(P)-binding Rossmann-fold domains"/>
    <property type="match status" value="2"/>
</dbReference>
<dbReference type="SUPFAM" id="SSF48179">
    <property type="entry name" value="6-phosphogluconate dehydrogenase C-terminal domain-like"/>
    <property type="match status" value="2"/>
</dbReference>
<evidence type="ECO:0000313" key="12">
    <source>
        <dbReference type="Proteomes" id="UP000078284"/>
    </source>
</evidence>
<comment type="caution">
    <text evidence="11">The sequence shown here is derived from an EMBL/GenBank/DDBJ whole genome shotgun (WGS) entry which is preliminary data.</text>
</comment>
<dbReference type="InterPro" id="IPR000771">
    <property type="entry name" value="FBA_II"/>
</dbReference>
<dbReference type="SUPFAM" id="SSF51569">
    <property type="entry name" value="Aldolase"/>
    <property type="match status" value="1"/>
</dbReference>
<protein>
    <recommendedName>
        <fullName evidence="13">Ketose-bisphosphate aldolase class-II family protein</fullName>
    </recommendedName>
</protein>
<evidence type="ECO:0000313" key="11">
    <source>
        <dbReference type="EMBL" id="OAP13287.1"/>
    </source>
</evidence>
<dbReference type="InterPro" id="IPR010737">
    <property type="entry name" value="4-carb_acid_sugar_kinase_N"/>
</dbReference>
<dbReference type="GO" id="GO:0016616">
    <property type="term" value="F:oxidoreductase activity, acting on the CH-OH group of donors, NAD or NADP as acceptor"/>
    <property type="evidence" value="ECO:0007669"/>
    <property type="project" value="UniProtKB-ARBA"/>
</dbReference>
<proteinExistence type="inferred from homology"/>
<organism evidence="11 12">
    <name type="scientific">Arabidopsis thaliana</name>
    <name type="common">Mouse-ear cress</name>
    <dbReference type="NCBI Taxonomy" id="3702"/>
    <lineage>
        <taxon>Eukaryota</taxon>
        <taxon>Viridiplantae</taxon>
        <taxon>Streptophyta</taxon>
        <taxon>Embryophyta</taxon>
        <taxon>Tracheophyta</taxon>
        <taxon>Spermatophyta</taxon>
        <taxon>Magnoliopsida</taxon>
        <taxon>eudicotyledons</taxon>
        <taxon>Gunneridae</taxon>
        <taxon>Pentapetalae</taxon>
        <taxon>rosids</taxon>
        <taxon>malvids</taxon>
        <taxon>Brassicales</taxon>
        <taxon>Brassicaceae</taxon>
        <taxon>Camelineae</taxon>
        <taxon>Arabidopsis</taxon>
    </lineage>
</organism>
<dbReference type="PANTHER" id="PTHR43060">
    <property type="entry name" value="3-HYDROXYISOBUTYRATE DEHYDROGENASE-LIKE 1, MITOCHONDRIAL-RELATED"/>
    <property type="match status" value="1"/>
</dbReference>
<comment type="similarity">
    <text evidence="1">Belongs to the four-carbon acid sugar kinase family.</text>
</comment>
<dbReference type="FunFam" id="3.40.50.720:FF:001044">
    <property type="entry name" value="Ketose-bisphosphate aldolase class-II family protein"/>
    <property type="match status" value="1"/>
</dbReference>
<evidence type="ECO:0000256" key="2">
    <source>
        <dbReference type="ARBA" id="ARBA00022679"/>
    </source>
</evidence>
<dbReference type="CDD" id="cd00947">
    <property type="entry name" value="TBP_aldolase_IIB"/>
    <property type="match status" value="1"/>
</dbReference>
<evidence type="ECO:0008006" key="13">
    <source>
        <dbReference type="Google" id="ProtNLM"/>
    </source>
</evidence>
<dbReference type="InterPro" id="IPR036291">
    <property type="entry name" value="NAD(P)-bd_dom_sf"/>
</dbReference>
<feature type="domain" description="6-phosphogluconate dehydrogenase NADP-binding" evidence="7">
    <location>
        <begin position="323"/>
        <end position="482"/>
    </location>
</feature>
<keyword evidence="6" id="KW-0119">Carbohydrate metabolism</keyword>
<dbReference type="GO" id="GO:0051287">
    <property type="term" value="F:NAD binding"/>
    <property type="evidence" value="ECO:0007669"/>
    <property type="project" value="InterPro"/>
</dbReference>
<dbReference type="ExpressionAtlas" id="A0A178W488">
    <property type="expression patterns" value="baseline and differential"/>
</dbReference>
<dbReference type="Pfam" id="PF07005">
    <property type="entry name" value="SBD_N"/>
    <property type="match status" value="1"/>
</dbReference>
<feature type="domain" description="3-hydroxyisobutyrate dehydrogenase-like NAD-binding" evidence="9">
    <location>
        <begin position="488"/>
        <end position="608"/>
    </location>
</feature>
<evidence type="ECO:0000259" key="7">
    <source>
        <dbReference type="Pfam" id="PF03446"/>
    </source>
</evidence>
<name>A0A178W488_ARATH</name>
<dbReference type="InterPro" id="IPR002204">
    <property type="entry name" value="3-OH-isobutyrate_DH-rel_CS"/>
</dbReference>
<evidence type="ECO:0000259" key="9">
    <source>
        <dbReference type="Pfam" id="PF14833"/>
    </source>
</evidence>
<dbReference type="InterPro" id="IPR006115">
    <property type="entry name" value="6PGDH_NADP-bd"/>
</dbReference>
<evidence type="ECO:0000256" key="3">
    <source>
        <dbReference type="ARBA" id="ARBA00022741"/>
    </source>
</evidence>
<dbReference type="NCBIfam" id="TIGR00167">
    <property type="entry name" value="cbbA"/>
    <property type="match status" value="1"/>
</dbReference>
<evidence type="ECO:0000256" key="5">
    <source>
        <dbReference type="ARBA" id="ARBA00022840"/>
    </source>
</evidence>
<dbReference type="GO" id="GO:0005524">
    <property type="term" value="F:ATP binding"/>
    <property type="evidence" value="ECO:0007669"/>
    <property type="project" value="UniProtKB-KW"/>
</dbReference>
<evidence type="ECO:0000256" key="4">
    <source>
        <dbReference type="ARBA" id="ARBA00022777"/>
    </source>
</evidence>
<keyword evidence="2" id="KW-0808">Transferase</keyword>
<dbReference type="InterPro" id="IPR013785">
    <property type="entry name" value="Aldolase_TIM"/>
</dbReference>
<feature type="domain" description="6-phosphogluconate dehydrogenase NADP-binding" evidence="7">
    <location>
        <begin position="5"/>
        <end position="162"/>
    </location>
</feature>
<feature type="domain" description="Four-carbon acid sugar kinase N-terminal" evidence="8">
    <location>
        <begin position="655"/>
        <end position="893"/>
    </location>
</feature>
<dbReference type="Pfam" id="PF14833">
    <property type="entry name" value="NAD_binding_11"/>
    <property type="match status" value="2"/>
</dbReference>
<keyword evidence="4" id="KW-0418">Kinase</keyword>
<dbReference type="Gene3D" id="3.40.50.10840">
    <property type="entry name" value="Putative sugar-binding, N-terminal domain"/>
    <property type="match status" value="1"/>
</dbReference>
<dbReference type="Gene3D" id="1.10.1040.10">
    <property type="entry name" value="N-(1-d-carboxylethyl)-l-norvaline Dehydrogenase, domain 2"/>
    <property type="match status" value="2"/>
</dbReference>
<dbReference type="EMBL" id="LUHQ01000001">
    <property type="protein sequence ID" value="OAP13287.1"/>
    <property type="molecule type" value="Genomic_DNA"/>
</dbReference>
<dbReference type="GO" id="GO:0016301">
    <property type="term" value="F:kinase activity"/>
    <property type="evidence" value="ECO:0007669"/>
    <property type="project" value="UniProtKB-KW"/>
</dbReference>
<dbReference type="Proteomes" id="UP000078284">
    <property type="component" value="Chromosome 1"/>
</dbReference>
<dbReference type="Gene3D" id="3.40.50.720">
    <property type="entry name" value="NAD(P)-binding Rossmann-like Domain"/>
    <property type="match status" value="2"/>
</dbReference>
<dbReference type="PANTHER" id="PTHR43060:SF17">
    <property type="entry name" value="L-THREONATE DEHYDROGENASE"/>
    <property type="match status" value="1"/>
</dbReference>
<dbReference type="InterPro" id="IPR008927">
    <property type="entry name" value="6-PGluconate_DH-like_C_sf"/>
</dbReference>
<dbReference type="Pfam" id="PF17042">
    <property type="entry name" value="NBD_C"/>
    <property type="match status" value="1"/>
</dbReference>
<evidence type="ECO:0000256" key="1">
    <source>
        <dbReference type="ARBA" id="ARBA00005715"/>
    </source>
</evidence>
<accession>A0A178W488</accession>
<keyword evidence="5" id="KW-0067">ATP-binding</keyword>
<dbReference type="GO" id="GO:0008270">
    <property type="term" value="F:zinc ion binding"/>
    <property type="evidence" value="ECO:0007669"/>
    <property type="project" value="InterPro"/>
</dbReference>
<evidence type="ECO:0000259" key="10">
    <source>
        <dbReference type="Pfam" id="PF17042"/>
    </source>
</evidence>
<dbReference type="GO" id="GO:0050661">
    <property type="term" value="F:NADP binding"/>
    <property type="evidence" value="ECO:0007669"/>
    <property type="project" value="InterPro"/>
</dbReference>
<dbReference type="Pfam" id="PF01116">
    <property type="entry name" value="F_bP_aldolase"/>
    <property type="match status" value="1"/>
</dbReference>
<dbReference type="InterPro" id="IPR029154">
    <property type="entry name" value="HIBADH-like_NADP-bd"/>
</dbReference>
<dbReference type="Gene3D" id="3.40.980.20">
    <property type="entry name" value="Four-carbon acid sugar kinase, nucleotide binding domain"/>
    <property type="match status" value="1"/>
</dbReference>
<dbReference type="Gene3D" id="3.20.20.70">
    <property type="entry name" value="Aldolase class I"/>
    <property type="match status" value="1"/>
</dbReference>
<dbReference type="GO" id="GO:0005975">
    <property type="term" value="P:carbohydrate metabolic process"/>
    <property type="evidence" value="ECO:0007669"/>
    <property type="project" value="InterPro"/>
</dbReference>
<sequence>MSGVVGFVGLDSFSFELASSLLRSGFKVQAFEISTELVEKFIELGGHKCDSPADVGKAAAAVVVVLSHPDQIQDVIFGDEGVMKGLQKDAVLLLSSTISTLQLQKLEKQLTEKREQIFVVDAYVLKGMSELLDGKLMIIASGRSDSITRAQPYLTAMCQNLYTFEGEIGAGSKVKMVNELLEGIHLVAAVEAISLGSQAGVHPWILYDIISNAAGNSWIYKNHIPLLLKDDIEGRFLDVLSQNLAIVEDKAKSLPFPVPLLAVARQQLISGISQMQGDDTATSLAKISEKVLGVGILEAANRELYKPEDLAKEITTQAKPVNRIGFIGLGAMGFGMAAHLLKSNFSVCGYDVYKPTLVRFENAGGLAANSPAEVTKDVDVLVIMVTNEVQAEDVLYGHLGAVEAIPSGATVVLASTVSPAFVSQLERRLENEGKDLKLVDAPVSGGVKRAAMGELTIMASGTDEALKSAGLVLSALSEKLYVIKGGCGAGSGVKMVNQLLAGVHIASAAEAMAFGARLGLNTRKLFNVISNSGGTSWMFENRVPHMLDNDYTPYSALDIFVKDLGIVTREGSSRKVPLHISTVAHQLFLAGSAAGWGRIDDAGVVKVYETLAGIKVEGRLPVLKKQDLLKSLPAEWPSDPTTDIHRLNMGNSKTLVVLDDDPTGTQTVHDVEVLTEWSVESISEQFRKKPACFFILTNSRSLSPEKASELIKDICSNLCAASKEVGNTDYTIVLRGDSTLRGHFPQEADAAVSILGEMDAWIICPFFLQGGRYTIDDVHYVADSDRLVPAGETEFAKDASFGYKSSNLREWVEEKTAGVIPANSVQSISIQLLRKGGPDAVCEFLCSLKKGSTCIVNAASERDMAVFAAGMIQAELKGRSFLCRTAASFVSALIGIIPKDPVLPKDFESNKESSGALIVVGSYVPKTTKQVEELQSQHNQNLRSIEISVEKVALKSSEVRDEEIRRAVEMADAFLRAGRETLIMSSRELITGKTSSESLDINSKVSSALVEVVSQISTRPRYILAKGGITSSDTATKALKARRALVIGQALAGVPVWKLGPESRHPGVPYIVFPGTSYNVFLINSFSLYVTGNVGNSTALAEVVKSWSVVAGRSTKELLLNAEKGGYAVGAFNVYNLEGIEAVVAAAEEENSPAILQVHPGAFKQGGIPLVSCCISAAEQARVPISVHFDHGTTKHELLEALELGLDSVMVDGSHLSFTENLSYTKSITELARSKNIMVEAELGRLSGTEDGLTVEDYEAKLTNVNQAQEFMETGIDALAVCIGNVHGKYPKSGPNLKLDLLKELHALSSKKGVFLVLHGASGLSENLIKECIENGVRKFNVNTEVRTAYMEALSSGKKTDIVDVMSATKAAMKAVIADKIRLFGSAGKA</sequence>
<evidence type="ECO:0000259" key="8">
    <source>
        <dbReference type="Pfam" id="PF07005"/>
    </source>
</evidence>
<dbReference type="Pfam" id="PF03446">
    <property type="entry name" value="NAD_binding_2"/>
    <property type="match status" value="2"/>
</dbReference>